<evidence type="ECO:0000313" key="1">
    <source>
        <dbReference type="EMBL" id="KAJ1951515.1"/>
    </source>
</evidence>
<comment type="caution">
    <text evidence="1">The sequence shown here is derived from an EMBL/GenBank/DDBJ whole genome shotgun (WGS) entry which is preliminary data.</text>
</comment>
<proteinExistence type="predicted"/>
<organism evidence="1 2">
    <name type="scientific">Linderina macrospora</name>
    <dbReference type="NCBI Taxonomy" id="4868"/>
    <lineage>
        <taxon>Eukaryota</taxon>
        <taxon>Fungi</taxon>
        <taxon>Fungi incertae sedis</taxon>
        <taxon>Zoopagomycota</taxon>
        <taxon>Kickxellomycotina</taxon>
        <taxon>Kickxellomycetes</taxon>
        <taxon>Kickxellales</taxon>
        <taxon>Kickxellaceae</taxon>
        <taxon>Linderina</taxon>
    </lineage>
</organism>
<evidence type="ECO:0000313" key="2">
    <source>
        <dbReference type="Proteomes" id="UP001150603"/>
    </source>
</evidence>
<accession>A0ACC1JHS1</accession>
<keyword evidence="2" id="KW-1185">Reference proteome</keyword>
<reference evidence="1" key="1">
    <citation type="submission" date="2022-07" db="EMBL/GenBank/DDBJ databases">
        <title>Phylogenomic reconstructions and comparative analyses of Kickxellomycotina fungi.</title>
        <authorList>
            <person name="Reynolds N.K."/>
            <person name="Stajich J.E."/>
            <person name="Barry K."/>
            <person name="Grigoriev I.V."/>
            <person name="Crous P."/>
            <person name="Smith M.E."/>
        </authorList>
    </citation>
    <scope>NUCLEOTIDE SEQUENCE</scope>
    <source>
        <strain evidence="1">NRRL 5244</strain>
    </source>
</reference>
<gene>
    <name evidence="1" type="ORF">FBU59_000107</name>
</gene>
<protein>
    <submittedName>
        <fullName evidence="1">Uncharacterized protein</fullName>
    </submittedName>
</protein>
<dbReference type="EMBL" id="JANBPW010000008">
    <property type="protein sequence ID" value="KAJ1951515.1"/>
    <property type="molecule type" value="Genomic_DNA"/>
</dbReference>
<dbReference type="Proteomes" id="UP001150603">
    <property type="component" value="Unassembled WGS sequence"/>
</dbReference>
<name>A0ACC1JHS1_9FUNG</name>
<sequence length="146" mass="14633">MLGACAYSDWACKCEAQKTIVSCFNTCPGDETRAAQEGQVKVFCNASKPASSSSSAAKKAKSSAVNKSSENADSAKPTASVEDSGKKVAKGKPLVTQNPTSGEDEVKAAKPKDVKGDDDGTVASGAAAVKASVAVLAVGCAALALF</sequence>